<dbReference type="STRING" id="1121485.GCA_000426485_02364"/>
<dbReference type="GO" id="GO:0030288">
    <property type="term" value="C:outer membrane-bounded periplasmic space"/>
    <property type="evidence" value="ECO:0007669"/>
    <property type="project" value="TreeGrafter"/>
</dbReference>
<feature type="compositionally biased region" description="Basic and acidic residues" evidence="4">
    <location>
        <begin position="268"/>
        <end position="287"/>
    </location>
</feature>
<evidence type="ECO:0000256" key="2">
    <source>
        <dbReference type="ARBA" id="ARBA00011901"/>
    </source>
</evidence>
<dbReference type="OrthoDB" id="9806267at2"/>
<evidence type="ECO:0000256" key="4">
    <source>
        <dbReference type="SAM" id="MobiDB-lite"/>
    </source>
</evidence>
<comment type="caution">
    <text evidence="7">The sequence shown here is derived from an EMBL/GenBank/DDBJ whole genome shotgun (WGS) entry which is preliminary data.</text>
</comment>
<protein>
    <recommendedName>
        <fullName evidence="2">N-acetylmuramoyl-L-alanine amidase</fullName>
        <ecNumber evidence="2">3.5.1.28</ecNumber>
    </recommendedName>
</protein>
<dbReference type="GO" id="GO:0008745">
    <property type="term" value="F:N-acetylmuramoyl-L-alanine amidase activity"/>
    <property type="evidence" value="ECO:0007669"/>
    <property type="project" value="UniProtKB-EC"/>
</dbReference>
<dbReference type="FunFam" id="3.40.630.40:FF:000005">
    <property type="entry name" value="N-acetylmuramoyl-L-alanine amidase (AmiA)"/>
    <property type="match status" value="1"/>
</dbReference>
<gene>
    <name evidence="7" type="ORF">E2605_06995</name>
</gene>
<evidence type="ECO:0000256" key="3">
    <source>
        <dbReference type="ARBA" id="ARBA00022801"/>
    </source>
</evidence>
<keyword evidence="8" id="KW-1185">Reference proteome</keyword>
<sequence length="454" mass="49775">MRRITLICTLLLFVSLNFTLVSADKFIVVIDAGHGGKDGGAIRGTYKEKEINMKVAQALGKLIESNMNDVKVIYTRKSDVFVDLYKRADIANKAKANLFISIHTNSTAAKTTTASGADTYILGLARSEENLAVAKRENSVILLEDNYNKRYEGFDPNSPESNIIFEFMTDKYMEQSLQFATQVQSGFSKVAKRVDRGVLQAGFLVLRESGMPSVLIELGFINNPAEAKYLSSSIGQRAMASAIYSGLEKYKKDFDKKQGRTSGSIAEAPKKETTRPEKEKERIEDTKPVTVPLSSKTLKDTVAKSESPASKPLFVSKNNKVEDLPVDNSKKSKAETPKAESVKPKASKAVTEDKPVQKDVQVITPKGAKASTAKVAAGTLEYRVQFMTGSTKLPKNAAAFKGLSPVDSYQDGGVYKYTYGSTTSEAEAATLLKEAKKKFGDAFIVRFRDNVRVK</sequence>
<comment type="catalytic activity">
    <reaction evidence="1">
        <text>Hydrolyzes the link between N-acetylmuramoyl residues and L-amino acid residues in certain cell-wall glycopeptides.</text>
        <dbReference type="EC" id="3.5.1.28"/>
    </reaction>
</comment>
<dbReference type="AlphaFoldDB" id="A0A4Y8LA85"/>
<feature type="domain" description="MurNAc-LAA" evidence="6">
    <location>
        <begin position="88"/>
        <end position="248"/>
    </location>
</feature>
<keyword evidence="5" id="KW-0732">Signal</keyword>
<dbReference type="EC" id="3.5.1.28" evidence="2"/>
<accession>A0A4Y8LA85</accession>
<feature type="region of interest" description="Disordered" evidence="4">
    <location>
        <begin position="255"/>
        <end position="353"/>
    </location>
</feature>
<dbReference type="Proteomes" id="UP000297861">
    <property type="component" value="Unassembled WGS sequence"/>
</dbReference>
<dbReference type="CDD" id="cd02696">
    <property type="entry name" value="MurNAc-LAA"/>
    <property type="match status" value="1"/>
</dbReference>
<dbReference type="PANTHER" id="PTHR30404">
    <property type="entry name" value="N-ACETYLMURAMOYL-L-ALANINE AMIDASE"/>
    <property type="match status" value="1"/>
</dbReference>
<feature type="chain" id="PRO_5021267603" description="N-acetylmuramoyl-L-alanine amidase" evidence="5">
    <location>
        <begin position="24"/>
        <end position="454"/>
    </location>
</feature>
<evidence type="ECO:0000256" key="1">
    <source>
        <dbReference type="ARBA" id="ARBA00001561"/>
    </source>
</evidence>
<name>A0A4Y8LA85_9BACT</name>
<reference evidence="7 8" key="1">
    <citation type="submission" date="2019-03" db="EMBL/GenBank/DDBJ databases">
        <title>San Antonio Military Medical Center submission to MRSN (WRAIR), pending publication.</title>
        <authorList>
            <person name="Blyth D.M."/>
            <person name="Mccarthy S.L."/>
            <person name="Schall S.E."/>
            <person name="Stam J.A."/>
            <person name="Ong A.C."/>
            <person name="Mcgann P.T."/>
        </authorList>
    </citation>
    <scope>NUCLEOTIDE SEQUENCE [LARGE SCALE GENOMIC DNA]</scope>
    <source>
        <strain evidence="7 8">MRSN571793</strain>
    </source>
</reference>
<dbReference type="Gene3D" id="3.40.630.40">
    <property type="entry name" value="Zn-dependent exopeptidases"/>
    <property type="match status" value="1"/>
</dbReference>
<dbReference type="GO" id="GO:0009253">
    <property type="term" value="P:peptidoglycan catabolic process"/>
    <property type="evidence" value="ECO:0007669"/>
    <property type="project" value="InterPro"/>
</dbReference>
<dbReference type="InterPro" id="IPR050695">
    <property type="entry name" value="N-acetylmuramoyl_amidase_3"/>
</dbReference>
<feature type="signal peptide" evidence="5">
    <location>
        <begin position="1"/>
        <end position="23"/>
    </location>
</feature>
<keyword evidence="3" id="KW-0378">Hydrolase</keyword>
<organism evidence="7 8">
    <name type="scientific">Dysgonomonas capnocytophagoides</name>
    <dbReference type="NCBI Taxonomy" id="45254"/>
    <lineage>
        <taxon>Bacteria</taxon>
        <taxon>Pseudomonadati</taxon>
        <taxon>Bacteroidota</taxon>
        <taxon>Bacteroidia</taxon>
        <taxon>Bacteroidales</taxon>
        <taxon>Dysgonomonadaceae</taxon>
        <taxon>Dysgonomonas</taxon>
    </lineage>
</organism>
<feature type="compositionally biased region" description="Basic and acidic residues" evidence="4">
    <location>
        <begin position="319"/>
        <end position="343"/>
    </location>
</feature>
<evidence type="ECO:0000256" key="5">
    <source>
        <dbReference type="SAM" id="SignalP"/>
    </source>
</evidence>
<dbReference type="EMBL" id="SOML01000003">
    <property type="protein sequence ID" value="TFD97406.1"/>
    <property type="molecule type" value="Genomic_DNA"/>
</dbReference>
<dbReference type="SMART" id="SM00646">
    <property type="entry name" value="Ami_3"/>
    <property type="match status" value="1"/>
</dbReference>
<proteinExistence type="predicted"/>
<evidence type="ECO:0000313" key="7">
    <source>
        <dbReference type="EMBL" id="TFD97406.1"/>
    </source>
</evidence>
<dbReference type="SUPFAM" id="SSF53187">
    <property type="entry name" value="Zn-dependent exopeptidases"/>
    <property type="match status" value="1"/>
</dbReference>
<evidence type="ECO:0000313" key="8">
    <source>
        <dbReference type="Proteomes" id="UP000297861"/>
    </source>
</evidence>
<dbReference type="PANTHER" id="PTHR30404:SF0">
    <property type="entry name" value="N-ACETYLMURAMOYL-L-ALANINE AMIDASE AMIC"/>
    <property type="match status" value="1"/>
</dbReference>
<dbReference type="RefSeq" id="WP_134435924.1">
    <property type="nucleotide sequence ID" value="NZ_SOML01000003.1"/>
</dbReference>
<dbReference type="InterPro" id="IPR002508">
    <property type="entry name" value="MurNAc-LAA_cat"/>
</dbReference>
<dbReference type="Pfam" id="PF01520">
    <property type="entry name" value="Amidase_3"/>
    <property type="match status" value="1"/>
</dbReference>
<evidence type="ECO:0000259" key="6">
    <source>
        <dbReference type="SMART" id="SM00646"/>
    </source>
</evidence>